<sequence length="346" mass="37551">MNNNPYVQDILSQPQALRAALQGYPSQELHRLVADLDQSKFDRILITGMGASLNGSYPAVLRLSRLPLPVQWIETAELAHFSSGQITPRTLLWVVSQSGRSAEIVRLLELCREKPPAALLAVTNEADSPLAQAAHFYLPLNAGSEFTVSTRTYLNTLAVMGLAAAQLLGEPIQAELDSFYAAADAAESYLQRLDDHFQALRQLAETLQMLLLVGRGSSLAAAFNGALVLKEAAKFPAEGMSAAQFRHGPFELVDAAFCAAVFGGDEVTRSLNLNLANDILRHGGRVVWIDSQPAPDLAAWVIPPVSPHARPVLEILPIQVLSIVLAERRGFVPGQFRHLGKVVLQE</sequence>
<dbReference type="InterPro" id="IPR035490">
    <property type="entry name" value="GlmS/FrlB_SIS"/>
</dbReference>
<comment type="catalytic activity">
    <reaction evidence="1">
        <text>D-fructose 6-phosphate + L-glutamine = D-glucosamine 6-phosphate + L-glutamate</text>
        <dbReference type="Rhea" id="RHEA:13237"/>
        <dbReference type="ChEBI" id="CHEBI:29985"/>
        <dbReference type="ChEBI" id="CHEBI:58359"/>
        <dbReference type="ChEBI" id="CHEBI:58725"/>
        <dbReference type="ChEBI" id="CHEBI:61527"/>
        <dbReference type="EC" id="2.6.1.16"/>
    </reaction>
</comment>
<dbReference type="GO" id="GO:0006487">
    <property type="term" value="P:protein N-linked glycosylation"/>
    <property type="evidence" value="ECO:0007669"/>
    <property type="project" value="TreeGrafter"/>
</dbReference>
<dbReference type="GO" id="GO:0005829">
    <property type="term" value="C:cytosol"/>
    <property type="evidence" value="ECO:0007669"/>
    <property type="project" value="TreeGrafter"/>
</dbReference>
<dbReference type="Gene3D" id="3.40.50.10490">
    <property type="entry name" value="Glucose-6-phosphate isomerase like protein, domain 1"/>
    <property type="match status" value="2"/>
</dbReference>
<evidence type="ECO:0000256" key="4">
    <source>
        <dbReference type="ARBA" id="ARBA00022737"/>
    </source>
</evidence>
<name>A0A7C4KYC5_9CHLR</name>
<dbReference type="PANTHER" id="PTHR10937">
    <property type="entry name" value="GLUCOSAMINE--FRUCTOSE-6-PHOSPHATE AMINOTRANSFERASE, ISOMERIZING"/>
    <property type="match status" value="1"/>
</dbReference>
<accession>A0A7C4KYC5</accession>
<dbReference type="EC" id="2.6.1.16" evidence="2"/>
<evidence type="ECO:0000313" key="6">
    <source>
        <dbReference type="EMBL" id="HGS86706.1"/>
    </source>
</evidence>
<organism evidence="6">
    <name type="scientific">Bellilinea caldifistulae</name>
    <dbReference type="NCBI Taxonomy" id="360411"/>
    <lineage>
        <taxon>Bacteria</taxon>
        <taxon>Bacillati</taxon>
        <taxon>Chloroflexota</taxon>
        <taxon>Anaerolineae</taxon>
        <taxon>Anaerolineales</taxon>
        <taxon>Anaerolineaceae</taxon>
        <taxon>Bellilinea</taxon>
    </lineage>
</organism>
<evidence type="ECO:0000256" key="1">
    <source>
        <dbReference type="ARBA" id="ARBA00001031"/>
    </source>
</evidence>
<dbReference type="PROSITE" id="PS51464">
    <property type="entry name" value="SIS"/>
    <property type="match status" value="2"/>
</dbReference>
<dbReference type="InterPro" id="IPR046348">
    <property type="entry name" value="SIS_dom_sf"/>
</dbReference>
<dbReference type="GO" id="GO:0006002">
    <property type="term" value="P:fructose 6-phosphate metabolic process"/>
    <property type="evidence" value="ECO:0007669"/>
    <property type="project" value="TreeGrafter"/>
</dbReference>
<dbReference type="GO" id="GO:0097367">
    <property type="term" value="F:carbohydrate derivative binding"/>
    <property type="evidence" value="ECO:0007669"/>
    <property type="project" value="InterPro"/>
</dbReference>
<reference evidence="6" key="1">
    <citation type="journal article" date="2020" name="mSystems">
        <title>Genome- and Community-Level Interaction Insights into Carbon Utilization and Element Cycling Functions of Hydrothermarchaeota in Hydrothermal Sediment.</title>
        <authorList>
            <person name="Zhou Z."/>
            <person name="Liu Y."/>
            <person name="Xu W."/>
            <person name="Pan J."/>
            <person name="Luo Z.H."/>
            <person name="Li M."/>
        </authorList>
    </citation>
    <scope>NUCLEOTIDE SEQUENCE [LARGE SCALE GENOMIC DNA]</scope>
    <source>
        <strain evidence="6">SpSt-556</strain>
    </source>
</reference>
<dbReference type="PANTHER" id="PTHR10937:SF0">
    <property type="entry name" value="GLUTAMINE--FRUCTOSE-6-PHOSPHATE TRANSAMINASE (ISOMERIZING)"/>
    <property type="match status" value="1"/>
</dbReference>
<feature type="domain" description="SIS" evidence="5">
    <location>
        <begin position="32"/>
        <end position="175"/>
    </location>
</feature>
<evidence type="ECO:0000256" key="3">
    <source>
        <dbReference type="ARBA" id="ARBA00016090"/>
    </source>
</evidence>
<dbReference type="GO" id="GO:0004360">
    <property type="term" value="F:glutamine-fructose-6-phosphate transaminase (isomerizing) activity"/>
    <property type="evidence" value="ECO:0007669"/>
    <property type="project" value="UniProtKB-EC"/>
</dbReference>
<evidence type="ECO:0000259" key="5">
    <source>
        <dbReference type="PROSITE" id="PS51464"/>
    </source>
</evidence>
<dbReference type="AlphaFoldDB" id="A0A7C4KYC5"/>
<dbReference type="CDD" id="cd05008">
    <property type="entry name" value="SIS_GlmS_GlmD_1"/>
    <property type="match status" value="1"/>
</dbReference>
<evidence type="ECO:0000256" key="2">
    <source>
        <dbReference type="ARBA" id="ARBA00012916"/>
    </source>
</evidence>
<dbReference type="InterPro" id="IPR035466">
    <property type="entry name" value="GlmS/AgaS_SIS"/>
</dbReference>
<dbReference type="SUPFAM" id="SSF53697">
    <property type="entry name" value="SIS domain"/>
    <property type="match status" value="1"/>
</dbReference>
<dbReference type="EMBL" id="DSXR01000046">
    <property type="protein sequence ID" value="HGS86706.1"/>
    <property type="molecule type" value="Genomic_DNA"/>
</dbReference>
<proteinExistence type="predicted"/>
<dbReference type="InterPro" id="IPR001347">
    <property type="entry name" value="SIS_dom"/>
</dbReference>
<feature type="domain" description="SIS" evidence="5">
    <location>
        <begin position="199"/>
        <end position="336"/>
    </location>
</feature>
<gene>
    <name evidence="6" type="ORF">ENT17_03720</name>
</gene>
<dbReference type="GO" id="GO:0006047">
    <property type="term" value="P:UDP-N-acetylglucosamine metabolic process"/>
    <property type="evidence" value="ECO:0007669"/>
    <property type="project" value="TreeGrafter"/>
</dbReference>
<comment type="caution">
    <text evidence="6">The sequence shown here is derived from an EMBL/GenBank/DDBJ whole genome shotgun (WGS) entry which is preliminary data.</text>
</comment>
<dbReference type="CDD" id="cd05009">
    <property type="entry name" value="SIS_GlmS_GlmD_2"/>
    <property type="match status" value="1"/>
</dbReference>
<dbReference type="Pfam" id="PF01380">
    <property type="entry name" value="SIS"/>
    <property type="match status" value="2"/>
</dbReference>
<protein>
    <recommendedName>
        <fullName evidence="3">Glutamine--fructose-6-phosphate aminotransferase [isomerizing]</fullName>
        <ecNumber evidence="2">2.6.1.16</ecNumber>
    </recommendedName>
</protein>
<keyword evidence="4" id="KW-0677">Repeat</keyword>